<feature type="region of interest" description="Disordered" evidence="1">
    <location>
        <begin position="547"/>
        <end position="601"/>
    </location>
</feature>
<dbReference type="Proteomes" id="UP001174934">
    <property type="component" value="Unassembled WGS sequence"/>
</dbReference>
<feature type="compositionally biased region" description="Polar residues" evidence="1">
    <location>
        <begin position="266"/>
        <end position="288"/>
    </location>
</feature>
<accession>A0AA40CFP4</accession>
<feature type="compositionally biased region" description="Basic residues" evidence="1">
    <location>
        <begin position="317"/>
        <end position="328"/>
    </location>
</feature>
<feature type="region of interest" description="Disordered" evidence="1">
    <location>
        <begin position="256"/>
        <end position="365"/>
    </location>
</feature>
<evidence type="ECO:0000313" key="3">
    <source>
        <dbReference type="Proteomes" id="UP001174934"/>
    </source>
</evidence>
<sequence>MASSTMTFAKKKSRLSSFVTRRTDVELLQPGPAAEHALPELDHQEQSTIRFVPYDADIPAFVSSTNNHRRPTIDEMVDDLLDDMNGATDDKVSTDGTAHHTMGNHPNIYRDHPVIYRSMSQRCSPQIPRRSSKRNHRGTVRHRRGSPSHGGSAAGSTRRLPRSKTGAINPLGMNPTKLVASSSMPLTKSSEKEDISPSASVDALQITHKVDMMLAATKALKPAPEATSIPPSSTVSKVSRLVKRTGLFRKVSNALADRLNSKSHSKNTQQTQNTRNPDGVSSETQQPLTVPDRKSPATSLEIQVNEGKNLDPDRVKKVVGSRVQRKSMTRSLASRRDRRSYSDPFSEPSSANRPPTEFENRLRTSSAADSIIPMIPVSNPFESENVWGSNHDSFLPSAPIGSSTPRIRVDDPETRRDSPTKKSRSRRDSRAWGSVPNTASSDANIPLRDQFEDELVNPHFSDNELSKVNSRDKHLKIPGSLPYIPVMDNFEWKKHPSPAKGDLAMMMKEFRTAYPNVPLGPVAAFDTTDELACSTVTPQVINYASASSNKNRAASSCSSKCDDDNEHSELLSDKENGTEKHSVGQKKKSRRNSVFGNPLGITRSQTESRFTFRRFPRRMELDELQLDVAPLKCAYTPLGSQEVY</sequence>
<name>A0AA40CFP4_9PEZI</name>
<keyword evidence="3" id="KW-1185">Reference proteome</keyword>
<proteinExistence type="predicted"/>
<evidence type="ECO:0000313" key="2">
    <source>
        <dbReference type="EMBL" id="KAK0635644.1"/>
    </source>
</evidence>
<dbReference type="EMBL" id="JAULSR010000001">
    <property type="protein sequence ID" value="KAK0635644.1"/>
    <property type="molecule type" value="Genomic_DNA"/>
</dbReference>
<feature type="compositionally biased region" description="Basic and acidic residues" evidence="1">
    <location>
        <begin position="567"/>
        <end position="582"/>
    </location>
</feature>
<organism evidence="2 3">
    <name type="scientific">Bombardia bombarda</name>
    <dbReference type="NCBI Taxonomy" id="252184"/>
    <lineage>
        <taxon>Eukaryota</taxon>
        <taxon>Fungi</taxon>
        <taxon>Dikarya</taxon>
        <taxon>Ascomycota</taxon>
        <taxon>Pezizomycotina</taxon>
        <taxon>Sordariomycetes</taxon>
        <taxon>Sordariomycetidae</taxon>
        <taxon>Sordariales</taxon>
        <taxon>Lasiosphaeriaceae</taxon>
        <taxon>Bombardia</taxon>
    </lineage>
</organism>
<feature type="compositionally biased region" description="Low complexity" evidence="1">
    <location>
        <begin position="147"/>
        <end position="156"/>
    </location>
</feature>
<dbReference type="AlphaFoldDB" id="A0AA40CFP4"/>
<comment type="caution">
    <text evidence="2">The sequence shown here is derived from an EMBL/GenBank/DDBJ whole genome shotgun (WGS) entry which is preliminary data.</text>
</comment>
<evidence type="ECO:0000256" key="1">
    <source>
        <dbReference type="SAM" id="MobiDB-lite"/>
    </source>
</evidence>
<feature type="compositionally biased region" description="Low complexity" evidence="1">
    <location>
        <begin position="547"/>
        <end position="559"/>
    </location>
</feature>
<feature type="compositionally biased region" description="Basic and acidic residues" evidence="1">
    <location>
        <begin position="407"/>
        <end position="430"/>
    </location>
</feature>
<reference evidence="2" key="1">
    <citation type="submission" date="2023-06" db="EMBL/GenBank/DDBJ databases">
        <title>Genome-scale phylogeny and comparative genomics of the fungal order Sordariales.</title>
        <authorList>
            <consortium name="Lawrence Berkeley National Laboratory"/>
            <person name="Hensen N."/>
            <person name="Bonometti L."/>
            <person name="Westerberg I."/>
            <person name="Brannstrom I.O."/>
            <person name="Guillou S."/>
            <person name="Cros-Aarteil S."/>
            <person name="Calhoun S."/>
            <person name="Haridas S."/>
            <person name="Kuo A."/>
            <person name="Mondo S."/>
            <person name="Pangilinan J."/>
            <person name="Riley R."/>
            <person name="LaButti K."/>
            <person name="Andreopoulos B."/>
            <person name="Lipzen A."/>
            <person name="Chen C."/>
            <person name="Yanf M."/>
            <person name="Daum C."/>
            <person name="Ng V."/>
            <person name="Clum A."/>
            <person name="Steindorff A."/>
            <person name="Ohm R."/>
            <person name="Martin F."/>
            <person name="Silar P."/>
            <person name="Natvig D."/>
            <person name="Lalanne C."/>
            <person name="Gautier V."/>
            <person name="Ament-velasquez S.L."/>
            <person name="Kruys A."/>
            <person name="Hutchinson M.I."/>
            <person name="Powell A.J."/>
            <person name="Barry K."/>
            <person name="Miller A.N."/>
            <person name="Grigoriev I.V."/>
            <person name="Debuchy R."/>
            <person name="Gladieux P."/>
            <person name="Thoren M.H."/>
            <person name="Johannesson H."/>
        </authorList>
    </citation>
    <scope>NUCLEOTIDE SEQUENCE</scope>
    <source>
        <strain evidence="2">SMH3391-2</strain>
    </source>
</reference>
<protein>
    <submittedName>
        <fullName evidence="2">Uncharacterized protein</fullName>
    </submittedName>
</protein>
<feature type="compositionally biased region" description="Basic residues" evidence="1">
    <location>
        <begin position="130"/>
        <end position="146"/>
    </location>
</feature>
<gene>
    <name evidence="2" type="ORF">B0T17DRAFT_51070</name>
</gene>
<feature type="region of interest" description="Disordered" evidence="1">
    <location>
        <begin position="392"/>
        <end position="446"/>
    </location>
</feature>
<feature type="region of interest" description="Disordered" evidence="1">
    <location>
        <begin position="121"/>
        <end position="176"/>
    </location>
</feature>